<gene>
    <name evidence="2" type="ORF">FWK35_00037124</name>
</gene>
<dbReference type="AlphaFoldDB" id="A0A6G0VKS6"/>
<comment type="caution">
    <text evidence="2">The sequence shown here is derived from an EMBL/GenBank/DDBJ whole genome shotgun (WGS) entry which is preliminary data.</text>
</comment>
<dbReference type="InterPro" id="IPR028889">
    <property type="entry name" value="USP"/>
</dbReference>
<accession>A0A6G0VKS6</accession>
<protein>
    <submittedName>
        <fullName evidence="2">NOF-FB transposable element protein</fullName>
    </submittedName>
</protein>
<name>A0A6G0VKS6_APHCR</name>
<evidence type="ECO:0000259" key="1">
    <source>
        <dbReference type="PROSITE" id="PS50235"/>
    </source>
</evidence>
<dbReference type="InterPro" id="IPR038765">
    <property type="entry name" value="Papain-like_cys_pep_sf"/>
</dbReference>
<dbReference type="SUPFAM" id="SSF54001">
    <property type="entry name" value="Cysteine proteinases"/>
    <property type="match status" value="1"/>
</dbReference>
<reference evidence="2 3" key="1">
    <citation type="submission" date="2019-08" db="EMBL/GenBank/DDBJ databases">
        <title>Whole genome of Aphis craccivora.</title>
        <authorList>
            <person name="Voronova N.V."/>
            <person name="Shulinski R.S."/>
            <person name="Bandarenka Y.V."/>
            <person name="Zhorov D.G."/>
            <person name="Warner D."/>
        </authorList>
    </citation>
    <scope>NUCLEOTIDE SEQUENCE [LARGE SCALE GENOMIC DNA]</scope>
    <source>
        <strain evidence="2">180601</strain>
        <tissue evidence="2">Whole Body</tissue>
    </source>
</reference>
<keyword evidence="3" id="KW-1185">Reference proteome</keyword>
<sequence length="68" mass="7790">MDTFNSNNTLMCYLNDVSEEISIESNKYRLTGITAYIEPSGLSGIGHYIAYVRRLSGQWEQHDDLTRT</sequence>
<organism evidence="2 3">
    <name type="scientific">Aphis craccivora</name>
    <name type="common">Cowpea aphid</name>
    <dbReference type="NCBI Taxonomy" id="307492"/>
    <lineage>
        <taxon>Eukaryota</taxon>
        <taxon>Metazoa</taxon>
        <taxon>Ecdysozoa</taxon>
        <taxon>Arthropoda</taxon>
        <taxon>Hexapoda</taxon>
        <taxon>Insecta</taxon>
        <taxon>Pterygota</taxon>
        <taxon>Neoptera</taxon>
        <taxon>Paraneoptera</taxon>
        <taxon>Hemiptera</taxon>
        <taxon>Sternorrhyncha</taxon>
        <taxon>Aphidomorpha</taxon>
        <taxon>Aphidoidea</taxon>
        <taxon>Aphididae</taxon>
        <taxon>Aphidini</taxon>
        <taxon>Aphis</taxon>
        <taxon>Aphis</taxon>
    </lineage>
</organism>
<feature type="domain" description="USP" evidence="1">
    <location>
        <begin position="1"/>
        <end position="68"/>
    </location>
</feature>
<dbReference type="PROSITE" id="PS50235">
    <property type="entry name" value="USP_3"/>
    <property type="match status" value="1"/>
</dbReference>
<dbReference type="OrthoDB" id="6617931at2759"/>
<feature type="non-terminal residue" evidence="2">
    <location>
        <position position="68"/>
    </location>
</feature>
<dbReference type="Gene3D" id="3.90.70.10">
    <property type="entry name" value="Cysteine proteinases"/>
    <property type="match status" value="1"/>
</dbReference>
<dbReference type="EMBL" id="VUJU01015867">
    <property type="protein sequence ID" value="KAF0691728.1"/>
    <property type="molecule type" value="Genomic_DNA"/>
</dbReference>
<evidence type="ECO:0000313" key="3">
    <source>
        <dbReference type="Proteomes" id="UP000478052"/>
    </source>
</evidence>
<proteinExistence type="predicted"/>
<evidence type="ECO:0000313" key="2">
    <source>
        <dbReference type="EMBL" id="KAF0691728.1"/>
    </source>
</evidence>
<dbReference type="Proteomes" id="UP000478052">
    <property type="component" value="Unassembled WGS sequence"/>
</dbReference>